<evidence type="ECO:0000259" key="3">
    <source>
        <dbReference type="SMART" id="SM00910"/>
    </source>
</evidence>
<sequence>MFLFDTCVVGTSHVEGIEALESQLRKGERLVFFREPDNPHDSQAMSGQTVGYVPRRDNVVFARLMDAGKQLFGTITKKEKKGNWLSLSIQIFLHE</sequence>
<evidence type="ECO:0000256" key="2">
    <source>
        <dbReference type="ARBA" id="ARBA00022801"/>
    </source>
</evidence>
<proteinExistence type="predicted"/>
<keyword evidence="1" id="KW-0479">Metal-binding</keyword>
<gene>
    <name evidence="4" type="ORF">QUV96_01445</name>
</gene>
<keyword evidence="2" id="KW-0378">Hydrolase</keyword>
<evidence type="ECO:0000313" key="5">
    <source>
        <dbReference type="Proteomes" id="UP001529340"/>
    </source>
</evidence>
<dbReference type="SMART" id="SM00910">
    <property type="entry name" value="HIRAN"/>
    <property type="match status" value="1"/>
</dbReference>
<protein>
    <submittedName>
        <fullName evidence="4">HIRAN domain-containing protein</fullName>
    </submittedName>
</protein>
<dbReference type="InterPro" id="IPR014905">
    <property type="entry name" value="HIRAN"/>
</dbReference>
<organism evidence="4 5">
    <name type="scientific">Amedibacillus dolichus</name>
    <dbReference type="NCBI Taxonomy" id="31971"/>
    <lineage>
        <taxon>Bacteria</taxon>
        <taxon>Bacillati</taxon>
        <taxon>Bacillota</taxon>
        <taxon>Erysipelotrichia</taxon>
        <taxon>Erysipelotrichales</taxon>
        <taxon>Erysipelotrichaceae</taxon>
        <taxon>Amedibacillus</taxon>
    </lineage>
</organism>
<dbReference type="Proteomes" id="UP001529340">
    <property type="component" value="Unassembled WGS sequence"/>
</dbReference>
<comment type="caution">
    <text evidence="4">The sequence shown here is derived from an EMBL/GenBank/DDBJ whole genome shotgun (WGS) entry which is preliminary data.</text>
</comment>
<evidence type="ECO:0000313" key="4">
    <source>
        <dbReference type="EMBL" id="MDM8156298.1"/>
    </source>
</evidence>
<accession>A0ABT7UBE5</accession>
<evidence type="ECO:0000256" key="1">
    <source>
        <dbReference type="ARBA" id="ARBA00022723"/>
    </source>
</evidence>
<name>A0ABT7UBE5_9FIRM</name>
<dbReference type="RefSeq" id="WP_289606807.1">
    <property type="nucleotide sequence ID" value="NZ_JAUDCG010000004.1"/>
</dbReference>
<dbReference type="EMBL" id="JAUDCG010000004">
    <property type="protein sequence ID" value="MDM8156298.1"/>
    <property type="molecule type" value="Genomic_DNA"/>
</dbReference>
<keyword evidence="5" id="KW-1185">Reference proteome</keyword>
<feature type="domain" description="HIRAN" evidence="3">
    <location>
        <begin position="1"/>
        <end position="95"/>
    </location>
</feature>
<reference evidence="5" key="1">
    <citation type="submission" date="2023-06" db="EMBL/GenBank/DDBJ databases">
        <title>Identification and characterization of horizontal gene transfer across gut microbiota members of farm animals based on homology search.</title>
        <authorList>
            <person name="Zeman M."/>
            <person name="Kubasova T."/>
            <person name="Jahodarova E."/>
            <person name="Nykrynova M."/>
            <person name="Rychlik I."/>
        </authorList>
    </citation>
    <scope>NUCLEOTIDE SEQUENCE [LARGE SCALE GENOMIC DNA]</scope>
    <source>
        <strain evidence="5">ET39</strain>
    </source>
</reference>
<dbReference type="Gene3D" id="3.30.70.2330">
    <property type="match status" value="1"/>
</dbReference>
<reference evidence="4 5" key="2">
    <citation type="submission" date="2023-06" db="EMBL/GenBank/DDBJ databases">
        <title>Identification and characterization of horizontal gene transfer across gut microbiota members of farm animals based on homology search.</title>
        <authorList>
            <person name="Schwarzerova J."/>
            <person name="Nykrynova M."/>
            <person name="Jureckova K."/>
            <person name="Cejkova D."/>
            <person name="Rychlik I."/>
        </authorList>
    </citation>
    <scope>NUCLEOTIDE SEQUENCE [LARGE SCALE GENOMIC DNA]</scope>
    <source>
        <strain evidence="4 5">ET39</strain>
    </source>
</reference>
<dbReference type="Pfam" id="PF08797">
    <property type="entry name" value="HIRAN"/>
    <property type="match status" value="1"/>
</dbReference>